<dbReference type="NCBIfam" id="TIGR01079">
    <property type="entry name" value="rplX_bact"/>
    <property type="match status" value="1"/>
</dbReference>
<comment type="similarity">
    <text evidence="1">Belongs to the universal ribosomal protein uL24 family.</text>
</comment>
<dbReference type="HAMAP" id="MF_01326_B">
    <property type="entry name" value="Ribosomal_uL24_B"/>
    <property type="match status" value="1"/>
</dbReference>
<dbReference type="GO" id="GO:0005840">
    <property type="term" value="C:ribosome"/>
    <property type="evidence" value="ECO:0007669"/>
    <property type="project" value="UniProtKB-KW"/>
</dbReference>
<dbReference type="Pfam" id="PF17136">
    <property type="entry name" value="ribosomal_L24"/>
    <property type="match status" value="1"/>
</dbReference>
<accession>A0A6J6AXL4</accession>
<gene>
    <name evidence="5" type="ORF">UFOPK1410_00088</name>
</gene>
<dbReference type="InterPro" id="IPR003256">
    <property type="entry name" value="Ribosomal_uL24"/>
</dbReference>
<evidence type="ECO:0000256" key="3">
    <source>
        <dbReference type="ARBA" id="ARBA00023274"/>
    </source>
</evidence>
<sequence>MATIKKGDLVQVITGGSQERGGDRGKQGKVISIDKKSNRVIVEGINLVKKHVKVGQTDRGSKTGGIETVEAPIHISNVQLVDPSTKKPTRLGVKVSTVKKTVAGKDVVKTVRTRVAKKSGKEL</sequence>
<dbReference type="InterPro" id="IPR008991">
    <property type="entry name" value="Translation_prot_SH3-like_sf"/>
</dbReference>
<dbReference type="CDD" id="cd06089">
    <property type="entry name" value="KOW_RPL26"/>
    <property type="match status" value="1"/>
</dbReference>
<dbReference type="GO" id="GO:0006412">
    <property type="term" value="P:translation"/>
    <property type="evidence" value="ECO:0007669"/>
    <property type="project" value="InterPro"/>
</dbReference>
<dbReference type="SUPFAM" id="SSF50104">
    <property type="entry name" value="Translation proteins SH3-like domain"/>
    <property type="match status" value="1"/>
</dbReference>
<dbReference type="GO" id="GO:1990904">
    <property type="term" value="C:ribonucleoprotein complex"/>
    <property type="evidence" value="ECO:0007669"/>
    <property type="project" value="UniProtKB-KW"/>
</dbReference>
<reference evidence="5" key="1">
    <citation type="submission" date="2020-05" db="EMBL/GenBank/DDBJ databases">
        <authorList>
            <person name="Chiriac C."/>
            <person name="Salcher M."/>
            <person name="Ghai R."/>
            <person name="Kavagutti S V."/>
        </authorList>
    </citation>
    <scope>NUCLEOTIDE SEQUENCE</scope>
</reference>
<dbReference type="PANTHER" id="PTHR12903">
    <property type="entry name" value="MITOCHONDRIAL RIBOSOMAL PROTEIN L24"/>
    <property type="match status" value="1"/>
</dbReference>
<evidence type="ECO:0000313" key="5">
    <source>
        <dbReference type="EMBL" id="CAB4531461.1"/>
    </source>
</evidence>
<protein>
    <submittedName>
        <fullName evidence="5">Unannotated protein</fullName>
    </submittedName>
</protein>
<dbReference type="InterPro" id="IPR057264">
    <property type="entry name" value="Ribosomal_uL24_C"/>
</dbReference>
<dbReference type="GO" id="GO:0003735">
    <property type="term" value="F:structural constituent of ribosome"/>
    <property type="evidence" value="ECO:0007669"/>
    <property type="project" value="InterPro"/>
</dbReference>
<organism evidence="5">
    <name type="scientific">freshwater metagenome</name>
    <dbReference type="NCBI Taxonomy" id="449393"/>
    <lineage>
        <taxon>unclassified sequences</taxon>
        <taxon>metagenomes</taxon>
        <taxon>ecological metagenomes</taxon>
    </lineage>
</organism>
<evidence type="ECO:0000259" key="4">
    <source>
        <dbReference type="Pfam" id="PF17136"/>
    </source>
</evidence>
<dbReference type="Gene3D" id="2.30.30.30">
    <property type="match status" value="1"/>
</dbReference>
<dbReference type="GO" id="GO:0003723">
    <property type="term" value="F:RNA binding"/>
    <property type="evidence" value="ECO:0007669"/>
    <property type="project" value="InterPro"/>
</dbReference>
<evidence type="ECO:0000256" key="1">
    <source>
        <dbReference type="ARBA" id="ARBA00010618"/>
    </source>
</evidence>
<keyword evidence="3" id="KW-0687">Ribonucleoprotein</keyword>
<dbReference type="InterPro" id="IPR014722">
    <property type="entry name" value="Rib_uL2_dom2"/>
</dbReference>
<dbReference type="AlphaFoldDB" id="A0A6J6AXL4"/>
<evidence type="ECO:0000256" key="2">
    <source>
        <dbReference type="ARBA" id="ARBA00022980"/>
    </source>
</evidence>
<proteinExistence type="inferred from homology"/>
<feature type="domain" description="Large ribosomal subunit protein uL24 C-terminal" evidence="4">
    <location>
        <begin position="45"/>
        <end position="122"/>
    </location>
</feature>
<dbReference type="EMBL" id="CAEZSH010000005">
    <property type="protein sequence ID" value="CAB4531461.1"/>
    <property type="molecule type" value="Genomic_DNA"/>
</dbReference>
<dbReference type="InterPro" id="IPR041988">
    <property type="entry name" value="Ribosomal_uL24_KOW"/>
</dbReference>
<name>A0A6J6AXL4_9ZZZZ</name>
<keyword evidence="2" id="KW-0689">Ribosomal protein</keyword>